<feature type="transmembrane region" description="Helical" evidence="1">
    <location>
        <begin position="122"/>
        <end position="141"/>
    </location>
</feature>
<keyword evidence="1" id="KW-1133">Transmembrane helix</keyword>
<name>A0AAE3SIH6_9BACT</name>
<proteinExistence type="predicted"/>
<feature type="transmembrane region" description="Helical" evidence="1">
    <location>
        <begin position="205"/>
        <end position="227"/>
    </location>
</feature>
<sequence>MTLLVIFIGFMILSWSVSSRLKSKFREYSKIPLNYGMTGREVAERMLRDHGIHDVRVVSVPGQLSDHYNPSNRTVNLSPEVYSGQSVASAAVAAHECGHAVQHAVGYAPLEMRSALVPIQNVSSRVLNIIFTIMIFGGFLLPNILPYTLGLQIVIACYAIFTLFAFITLPVELNATNRALSWLNNSGVATGVIHDKANDALRWAAYTYVVAALSSLVTLVYYIMMYLGSRD</sequence>
<evidence type="ECO:0000313" key="3">
    <source>
        <dbReference type="Proteomes" id="UP001207408"/>
    </source>
</evidence>
<dbReference type="PANTHER" id="PTHR36434">
    <property type="entry name" value="MEMBRANE PROTEASE YUGP-RELATED"/>
    <property type="match status" value="1"/>
</dbReference>
<dbReference type="AlphaFoldDB" id="A0AAE3SIH6"/>
<keyword evidence="1" id="KW-0812">Transmembrane</keyword>
<reference evidence="2" key="1">
    <citation type="submission" date="2022-10" db="EMBL/GenBank/DDBJ databases">
        <authorList>
            <person name="Yu W.X."/>
        </authorList>
    </citation>
    <scope>NUCLEOTIDE SEQUENCE</scope>
    <source>
        <strain evidence="2">D04</strain>
    </source>
</reference>
<keyword evidence="1" id="KW-0472">Membrane</keyword>
<keyword evidence="3" id="KW-1185">Reference proteome</keyword>
<protein>
    <submittedName>
        <fullName evidence="2">Zinc metallopeptidase</fullName>
    </submittedName>
</protein>
<dbReference type="Proteomes" id="UP001207408">
    <property type="component" value="Unassembled WGS sequence"/>
</dbReference>
<dbReference type="RefSeq" id="WP_301197620.1">
    <property type="nucleotide sequence ID" value="NZ_JAPDPI010000002.1"/>
</dbReference>
<organism evidence="2 3">
    <name type="scientific">Plebeiibacterium marinum</name>
    <dbReference type="NCBI Taxonomy" id="2992111"/>
    <lineage>
        <taxon>Bacteria</taxon>
        <taxon>Pseudomonadati</taxon>
        <taxon>Bacteroidota</taxon>
        <taxon>Bacteroidia</taxon>
        <taxon>Marinilabiliales</taxon>
        <taxon>Marinilabiliaceae</taxon>
        <taxon>Plebeiibacterium</taxon>
    </lineage>
</organism>
<evidence type="ECO:0000313" key="2">
    <source>
        <dbReference type="EMBL" id="MCW3804399.1"/>
    </source>
</evidence>
<comment type="caution">
    <text evidence="2">The sequence shown here is derived from an EMBL/GenBank/DDBJ whole genome shotgun (WGS) entry which is preliminary data.</text>
</comment>
<feature type="transmembrane region" description="Helical" evidence="1">
    <location>
        <begin position="153"/>
        <end position="171"/>
    </location>
</feature>
<evidence type="ECO:0000256" key="1">
    <source>
        <dbReference type="SAM" id="Phobius"/>
    </source>
</evidence>
<gene>
    <name evidence="2" type="ORF">OM074_02115</name>
</gene>
<accession>A0AAE3SIH6</accession>
<dbReference type="Pfam" id="PF04298">
    <property type="entry name" value="Zn_peptidase_2"/>
    <property type="match status" value="1"/>
</dbReference>
<dbReference type="PANTHER" id="PTHR36434:SF1">
    <property type="entry name" value="MEMBRANE PROTEASE YUGP-RELATED"/>
    <property type="match status" value="1"/>
</dbReference>
<dbReference type="InterPro" id="IPR007395">
    <property type="entry name" value="Zn_peptidase_2"/>
</dbReference>
<dbReference type="EMBL" id="JAPDPI010000002">
    <property type="protein sequence ID" value="MCW3804399.1"/>
    <property type="molecule type" value="Genomic_DNA"/>
</dbReference>